<feature type="binding site" evidence="6">
    <location>
        <position position="244"/>
    </location>
    <ligand>
        <name>Zn(2+)</name>
        <dbReference type="ChEBI" id="CHEBI:29105"/>
    </ligand>
</feature>
<evidence type="ECO:0000256" key="5">
    <source>
        <dbReference type="ARBA" id="ARBA00023235"/>
    </source>
</evidence>
<dbReference type="Pfam" id="PF04962">
    <property type="entry name" value="KduI"/>
    <property type="match status" value="1"/>
</dbReference>
<dbReference type="CDD" id="cd20294">
    <property type="entry name" value="cupin_KduI_N"/>
    <property type="match status" value="1"/>
</dbReference>
<dbReference type="Gene3D" id="2.60.120.10">
    <property type="entry name" value="Jelly Rolls"/>
    <property type="match status" value="1"/>
</dbReference>
<comment type="similarity">
    <text evidence="2 6">Belongs to the KduI family.</text>
</comment>
<sequence>MLDIRYASSNKDAKHFDTERLREEFHINGLFQKDEIKLVYSHYDRIIAGSACPADKELKLEAGKEIGAEFFLERRELGIINVGAPGVVVLDGEEYQLDSRDGLYVGMGIKDVVFKSENPEKPAKFYLNSAPAHKAYPTVKINIKDANPVKLGTAEEVNKRTIYQFVHPNVCQSCQLLMGMTLLEEGSVWNTMPAHTHDRRMEVYFYFDMKDDDIVFHMMGEPKETRHIIMRNEEAVISPSWSIHSGVGTSKYTFIWGMVGENQTFTDMDHIDKKDLL</sequence>
<evidence type="ECO:0000313" key="7">
    <source>
        <dbReference type="EMBL" id="SET66200.1"/>
    </source>
</evidence>
<dbReference type="NCBIfam" id="NF002091">
    <property type="entry name" value="PRK00924.1"/>
    <property type="match status" value="1"/>
</dbReference>
<dbReference type="RefSeq" id="WP_090446089.1">
    <property type="nucleotide sequence ID" value="NZ_FOHU01000018.1"/>
</dbReference>
<keyword evidence="4 6" id="KW-0862">Zinc</keyword>
<dbReference type="EC" id="5.3.1.17" evidence="6"/>
<dbReference type="GO" id="GO:0042840">
    <property type="term" value="P:D-glucuronate catabolic process"/>
    <property type="evidence" value="ECO:0007669"/>
    <property type="project" value="TreeGrafter"/>
</dbReference>
<dbReference type="InterPro" id="IPR007045">
    <property type="entry name" value="KduI"/>
</dbReference>
<dbReference type="PANTHER" id="PTHR38461">
    <property type="entry name" value="4-DEOXY-L-THREO-5-HEXOSULOSE-URONATE KETOL-ISOMERASE"/>
    <property type="match status" value="1"/>
</dbReference>
<dbReference type="CDD" id="cd20491">
    <property type="entry name" value="cupin_KduI_C"/>
    <property type="match status" value="1"/>
</dbReference>
<dbReference type="AlphaFoldDB" id="A0A1I0G809"/>
<dbReference type="Proteomes" id="UP000199568">
    <property type="component" value="Unassembled WGS sequence"/>
</dbReference>
<dbReference type="InterPro" id="IPR011051">
    <property type="entry name" value="RmlC_Cupin_sf"/>
</dbReference>
<dbReference type="InterPro" id="IPR021120">
    <property type="entry name" value="KduI/IolB_isomerase"/>
</dbReference>
<proteinExistence type="inferred from homology"/>
<keyword evidence="8" id="KW-1185">Reference proteome</keyword>
<dbReference type="OrthoDB" id="9770644at2"/>
<comment type="catalytic activity">
    <reaction evidence="1 6">
        <text>5-dehydro-4-deoxy-D-glucuronate = 3-deoxy-D-glycero-2,5-hexodiulosonate</text>
        <dbReference type="Rhea" id="RHEA:23896"/>
        <dbReference type="ChEBI" id="CHEBI:17117"/>
        <dbReference type="ChEBI" id="CHEBI:29071"/>
        <dbReference type="EC" id="5.3.1.17"/>
    </reaction>
</comment>
<protein>
    <recommendedName>
        <fullName evidence="6">4-deoxy-L-threo-5-hexosulose-uronate ketol-isomerase</fullName>
        <ecNumber evidence="6">5.3.1.17</ecNumber>
    </recommendedName>
    <alternativeName>
        <fullName evidence="6">5-keto-4-deoxyuronate isomerase</fullName>
    </alternativeName>
    <alternativeName>
        <fullName evidence="6">DKI isomerase</fullName>
    </alternativeName>
</protein>
<evidence type="ECO:0000256" key="3">
    <source>
        <dbReference type="ARBA" id="ARBA00022723"/>
    </source>
</evidence>
<comment type="function">
    <text evidence="6">Catalyzes the isomerization of 5-dehydro-4-deoxy-D-glucuronate to 3-deoxy-D-glycero-2,5-hexodiulosonate.</text>
</comment>
<dbReference type="GO" id="GO:0008270">
    <property type="term" value="F:zinc ion binding"/>
    <property type="evidence" value="ECO:0007669"/>
    <property type="project" value="UniProtKB-UniRule"/>
</dbReference>
<dbReference type="PANTHER" id="PTHR38461:SF1">
    <property type="entry name" value="4-DEOXY-L-THREO-5-HEXOSULOSE-URONATE KETOL-ISOMERASE"/>
    <property type="match status" value="1"/>
</dbReference>
<name>A0A1I0G809_9FIRM</name>
<dbReference type="Gene3D" id="2.60.120.520">
    <property type="entry name" value="pectin degrading enzyme 5-keto 4- deoxyuronate isomerase, domain 1"/>
    <property type="match status" value="1"/>
</dbReference>
<dbReference type="InterPro" id="IPR027449">
    <property type="entry name" value="KduI_N"/>
</dbReference>
<dbReference type="GO" id="GO:0008697">
    <property type="term" value="F:4-deoxy-L-threo-5-hexosulose-uronate ketol-isomerase activity"/>
    <property type="evidence" value="ECO:0007669"/>
    <property type="project" value="UniProtKB-UniRule"/>
</dbReference>
<evidence type="ECO:0000256" key="2">
    <source>
        <dbReference type="ARBA" id="ARBA00008086"/>
    </source>
</evidence>
<keyword evidence="3 6" id="KW-0479">Metal-binding</keyword>
<dbReference type="GO" id="GO:0019698">
    <property type="term" value="P:D-galacturonate catabolic process"/>
    <property type="evidence" value="ECO:0007669"/>
    <property type="project" value="TreeGrafter"/>
</dbReference>
<feature type="binding site" evidence="6">
    <location>
        <position position="195"/>
    </location>
    <ligand>
        <name>Zn(2+)</name>
        <dbReference type="ChEBI" id="CHEBI:29105"/>
    </ligand>
</feature>
<evidence type="ECO:0000313" key="8">
    <source>
        <dbReference type="Proteomes" id="UP000199568"/>
    </source>
</evidence>
<dbReference type="GO" id="GO:0045490">
    <property type="term" value="P:pectin catabolic process"/>
    <property type="evidence" value="ECO:0007669"/>
    <property type="project" value="UniProtKB-UniRule"/>
</dbReference>
<gene>
    <name evidence="6" type="primary">kduI</name>
    <name evidence="7" type="ORF">SAMN05660297_03074</name>
</gene>
<evidence type="ECO:0000256" key="1">
    <source>
        <dbReference type="ARBA" id="ARBA00000552"/>
    </source>
</evidence>
<dbReference type="SUPFAM" id="SSF51182">
    <property type="entry name" value="RmlC-like cupins"/>
    <property type="match status" value="1"/>
</dbReference>
<organism evidence="7 8">
    <name type="scientific">Natronincola peptidivorans</name>
    <dbReference type="NCBI Taxonomy" id="426128"/>
    <lineage>
        <taxon>Bacteria</taxon>
        <taxon>Bacillati</taxon>
        <taxon>Bacillota</taxon>
        <taxon>Clostridia</taxon>
        <taxon>Peptostreptococcales</taxon>
        <taxon>Natronincolaceae</taxon>
        <taxon>Natronincola</taxon>
    </lineage>
</organism>
<dbReference type="EMBL" id="FOHU01000018">
    <property type="protein sequence ID" value="SET66200.1"/>
    <property type="molecule type" value="Genomic_DNA"/>
</dbReference>
<dbReference type="PIRSF" id="PIRSF006625">
    <property type="entry name" value="KduI"/>
    <property type="match status" value="1"/>
</dbReference>
<evidence type="ECO:0000256" key="4">
    <source>
        <dbReference type="ARBA" id="ARBA00022833"/>
    </source>
</evidence>
<comment type="pathway">
    <text evidence="6">Glycan metabolism; pectin degradation; 2-dehydro-3-deoxy-D-gluconate from pectin: step 4/5.</text>
</comment>
<dbReference type="STRING" id="426128.SAMN05660297_03074"/>
<accession>A0A1I0G809</accession>
<evidence type="ECO:0000256" key="6">
    <source>
        <dbReference type="HAMAP-Rule" id="MF_00687"/>
    </source>
</evidence>
<keyword evidence="5 6" id="KW-0413">Isomerase</keyword>
<comment type="cofactor">
    <cofactor evidence="6">
        <name>Zn(2+)</name>
        <dbReference type="ChEBI" id="CHEBI:29105"/>
    </cofactor>
    <text evidence="6">Binds 1 zinc ion per subunit.</text>
</comment>
<feature type="binding site" evidence="6">
    <location>
        <position position="202"/>
    </location>
    <ligand>
        <name>Zn(2+)</name>
        <dbReference type="ChEBI" id="CHEBI:29105"/>
    </ligand>
</feature>
<dbReference type="UniPathway" id="UPA00545">
    <property type="reaction ID" value="UER00826"/>
</dbReference>
<feature type="binding site" evidence="6">
    <location>
        <position position="197"/>
    </location>
    <ligand>
        <name>Zn(2+)</name>
        <dbReference type="ChEBI" id="CHEBI:29105"/>
    </ligand>
</feature>
<dbReference type="HAMAP" id="MF_00687">
    <property type="entry name" value="KduI"/>
    <property type="match status" value="1"/>
</dbReference>
<dbReference type="InterPro" id="IPR014710">
    <property type="entry name" value="RmlC-like_jellyroll"/>
</dbReference>
<reference evidence="7 8" key="1">
    <citation type="submission" date="2016-10" db="EMBL/GenBank/DDBJ databases">
        <authorList>
            <person name="de Groot N.N."/>
        </authorList>
    </citation>
    <scope>NUCLEOTIDE SEQUENCE [LARGE SCALE GENOMIC DNA]</scope>
    <source>
        <strain evidence="7 8">DSM 18979</strain>
    </source>
</reference>